<dbReference type="EMBL" id="JASCZI010182152">
    <property type="protein sequence ID" value="MED6187175.1"/>
    <property type="molecule type" value="Genomic_DNA"/>
</dbReference>
<feature type="region of interest" description="Disordered" evidence="1">
    <location>
        <begin position="1"/>
        <end position="22"/>
    </location>
</feature>
<dbReference type="Proteomes" id="UP001341840">
    <property type="component" value="Unassembled WGS sequence"/>
</dbReference>
<keyword evidence="3" id="KW-1185">Reference proteome</keyword>
<evidence type="ECO:0000256" key="1">
    <source>
        <dbReference type="SAM" id="MobiDB-lite"/>
    </source>
</evidence>
<reference evidence="2 3" key="1">
    <citation type="journal article" date="2023" name="Plants (Basel)">
        <title>Bridging the Gap: Combining Genomics and Transcriptomics Approaches to Understand Stylosanthes scabra, an Orphan Legume from the Brazilian Caatinga.</title>
        <authorList>
            <person name="Ferreira-Neto J.R.C."/>
            <person name="da Silva M.D."/>
            <person name="Binneck E."/>
            <person name="de Melo N.F."/>
            <person name="da Silva R.H."/>
            <person name="de Melo A.L.T.M."/>
            <person name="Pandolfi V."/>
            <person name="Bustamante F.O."/>
            <person name="Brasileiro-Vidal A.C."/>
            <person name="Benko-Iseppon A.M."/>
        </authorList>
    </citation>
    <scope>NUCLEOTIDE SEQUENCE [LARGE SCALE GENOMIC DNA]</scope>
    <source>
        <tissue evidence="2">Leaves</tissue>
    </source>
</reference>
<organism evidence="2 3">
    <name type="scientific">Stylosanthes scabra</name>
    <dbReference type="NCBI Taxonomy" id="79078"/>
    <lineage>
        <taxon>Eukaryota</taxon>
        <taxon>Viridiplantae</taxon>
        <taxon>Streptophyta</taxon>
        <taxon>Embryophyta</taxon>
        <taxon>Tracheophyta</taxon>
        <taxon>Spermatophyta</taxon>
        <taxon>Magnoliopsida</taxon>
        <taxon>eudicotyledons</taxon>
        <taxon>Gunneridae</taxon>
        <taxon>Pentapetalae</taxon>
        <taxon>rosids</taxon>
        <taxon>fabids</taxon>
        <taxon>Fabales</taxon>
        <taxon>Fabaceae</taxon>
        <taxon>Papilionoideae</taxon>
        <taxon>50 kb inversion clade</taxon>
        <taxon>dalbergioids sensu lato</taxon>
        <taxon>Dalbergieae</taxon>
        <taxon>Pterocarpus clade</taxon>
        <taxon>Stylosanthes</taxon>
    </lineage>
</organism>
<name>A0ABU6WSA9_9FABA</name>
<protein>
    <submittedName>
        <fullName evidence="2">Uncharacterized protein</fullName>
    </submittedName>
</protein>
<evidence type="ECO:0000313" key="3">
    <source>
        <dbReference type="Proteomes" id="UP001341840"/>
    </source>
</evidence>
<proteinExistence type="predicted"/>
<feature type="region of interest" description="Disordered" evidence="1">
    <location>
        <begin position="55"/>
        <end position="76"/>
    </location>
</feature>
<evidence type="ECO:0000313" key="2">
    <source>
        <dbReference type="EMBL" id="MED6187175.1"/>
    </source>
</evidence>
<comment type="caution">
    <text evidence="2">The sequence shown here is derived from an EMBL/GenBank/DDBJ whole genome shotgun (WGS) entry which is preliminary data.</text>
</comment>
<accession>A0ABU6WSA9</accession>
<gene>
    <name evidence="2" type="ORF">PIB30_073996</name>
</gene>
<sequence length="107" mass="11399">MVISPAPRIPTDFTRDGRLRGDPLNFRGDGDGLTLQTLDSAAFSRVRCPLNPNFSSSSLTISRPHSDGGEGLLFPSDLRSSLTANRRVATADCPSSSVRLGHSVTEA</sequence>